<keyword evidence="2" id="KW-1185">Reference proteome</keyword>
<name>A0AAE0WBU9_9BIVA</name>
<dbReference type="AlphaFoldDB" id="A0AAE0WBU9"/>
<evidence type="ECO:0000313" key="2">
    <source>
        <dbReference type="Proteomes" id="UP001195483"/>
    </source>
</evidence>
<reference evidence="1" key="2">
    <citation type="journal article" date="2021" name="Genome Biol. Evol.">
        <title>Developing a high-quality reference genome for a parasitic bivalve with doubly uniparental inheritance (Bivalvia: Unionida).</title>
        <authorList>
            <person name="Smith C.H."/>
        </authorList>
    </citation>
    <scope>NUCLEOTIDE SEQUENCE</scope>
    <source>
        <strain evidence="1">CHS0354</strain>
        <tissue evidence="1">Mantle</tissue>
    </source>
</reference>
<protein>
    <submittedName>
        <fullName evidence="1">Uncharacterized protein</fullName>
    </submittedName>
</protein>
<dbReference type="Proteomes" id="UP001195483">
    <property type="component" value="Unassembled WGS sequence"/>
</dbReference>
<organism evidence="1 2">
    <name type="scientific">Potamilus streckersoni</name>
    <dbReference type="NCBI Taxonomy" id="2493646"/>
    <lineage>
        <taxon>Eukaryota</taxon>
        <taxon>Metazoa</taxon>
        <taxon>Spiralia</taxon>
        <taxon>Lophotrochozoa</taxon>
        <taxon>Mollusca</taxon>
        <taxon>Bivalvia</taxon>
        <taxon>Autobranchia</taxon>
        <taxon>Heteroconchia</taxon>
        <taxon>Palaeoheterodonta</taxon>
        <taxon>Unionida</taxon>
        <taxon>Unionoidea</taxon>
        <taxon>Unionidae</taxon>
        <taxon>Ambleminae</taxon>
        <taxon>Lampsilini</taxon>
        <taxon>Potamilus</taxon>
    </lineage>
</organism>
<sequence>MSAWQNRMRMYYTVAAAQAFDYVGMPGGCTPSGICLYLSGVMPQKQFGDGVILRPLRAVEKAKDGEVPNHLKDSNRDKEAFCAATVSAGRTGGAGILRTFATGKGSGYKNPYGKNPRDATNRTGSRQCGGHIYERFFNTSSDIRRHGETAFFTFTGLNCKAPAEAVRQYPDADIHLNCASQQDVAVIRLCNAVCRQAAESVHYSLNNPLNRPY</sequence>
<accession>A0AAE0WBU9</accession>
<comment type="caution">
    <text evidence="1">The sequence shown here is derived from an EMBL/GenBank/DDBJ whole genome shotgun (WGS) entry which is preliminary data.</text>
</comment>
<dbReference type="EMBL" id="JAEAOA010000469">
    <property type="protein sequence ID" value="KAK3608881.1"/>
    <property type="molecule type" value="Genomic_DNA"/>
</dbReference>
<reference evidence="1" key="1">
    <citation type="journal article" date="2021" name="Genome Biol. Evol.">
        <title>A High-Quality Reference Genome for a Parasitic Bivalve with Doubly Uniparental Inheritance (Bivalvia: Unionida).</title>
        <authorList>
            <person name="Smith C.H."/>
        </authorList>
    </citation>
    <scope>NUCLEOTIDE SEQUENCE</scope>
    <source>
        <strain evidence="1">CHS0354</strain>
    </source>
</reference>
<gene>
    <name evidence="1" type="ORF">CHS0354_006922</name>
</gene>
<evidence type="ECO:0000313" key="1">
    <source>
        <dbReference type="EMBL" id="KAK3608881.1"/>
    </source>
</evidence>
<reference evidence="1" key="3">
    <citation type="submission" date="2023-05" db="EMBL/GenBank/DDBJ databases">
        <authorList>
            <person name="Smith C.H."/>
        </authorList>
    </citation>
    <scope>NUCLEOTIDE SEQUENCE</scope>
    <source>
        <strain evidence="1">CHS0354</strain>
        <tissue evidence="1">Mantle</tissue>
    </source>
</reference>
<proteinExistence type="predicted"/>